<dbReference type="InterPro" id="IPR051018">
    <property type="entry name" value="Bacteriophage_GH24"/>
</dbReference>
<gene>
    <name evidence="8" type="ORF">SAMN05421761_10767</name>
</gene>
<evidence type="ECO:0000256" key="6">
    <source>
        <dbReference type="ARBA" id="ARBA00023295"/>
    </source>
</evidence>
<dbReference type="GO" id="GO:0042742">
    <property type="term" value="P:defense response to bacterium"/>
    <property type="evidence" value="ECO:0007669"/>
    <property type="project" value="UniProtKB-KW"/>
</dbReference>
<reference evidence="9" key="1">
    <citation type="submission" date="2017-01" db="EMBL/GenBank/DDBJ databases">
        <authorList>
            <person name="Varghese N."/>
            <person name="Submissions S."/>
        </authorList>
    </citation>
    <scope>NUCLEOTIDE SEQUENCE [LARGE SCALE GENOMIC DNA]</scope>
    <source>
        <strain evidence="9">DSM 46698</strain>
    </source>
</reference>
<dbReference type="AlphaFoldDB" id="A0A1N7MRD4"/>
<dbReference type="InterPro" id="IPR034690">
    <property type="entry name" value="Endolysin_T4_type"/>
</dbReference>
<dbReference type="PANTHER" id="PTHR38107">
    <property type="match status" value="1"/>
</dbReference>
<sequence length="149" mass="16968">MKINEKGVNLLHKYEGLKLEAYLCPAKVWTIGYGNTRYEDGTPVKQGDKITKERAVNLFNNIIKHFEEGVIKSIKVGLNHNQFSALVSFAYNVGLGNFKSSTLLKLVNKNPNDPLIRDQFLRWNKAGGKVLNGLINRRKEEAELYFNLD</sequence>
<dbReference type="InterPro" id="IPR033907">
    <property type="entry name" value="Endolysin_autolysin"/>
</dbReference>
<keyword evidence="5" id="KW-1035">Host cytoplasm</keyword>
<dbReference type="EMBL" id="FTOP01000007">
    <property type="protein sequence ID" value="SIS88687.1"/>
    <property type="molecule type" value="Genomic_DNA"/>
</dbReference>
<dbReference type="SUPFAM" id="SSF53955">
    <property type="entry name" value="Lysozyme-like"/>
    <property type="match status" value="1"/>
</dbReference>
<keyword evidence="9" id="KW-1185">Reference proteome</keyword>
<dbReference type="InterPro" id="IPR023346">
    <property type="entry name" value="Lysozyme-like_dom_sf"/>
</dbReference>
<accession>A0A1N7MRD4</accession>
<comment type="catalytic activity">
    <reaction evidence="1 7">
        <text>Hydrolysis of (1-&gt;4)-beta-linkages between N-acetylmuramic acid and N-acetyl-D-glucosamine residues in a peptidoglycan and between N-acetyl-D-glucosamine residues in chitodextrins.</text>
        <dbReference type="EC" id="3.2.1.17"/>
    </reaction>
</comment>
<dbReference type="GO" id="GO:0016998">
    <property type="term" value="P:cell wall macromolecule catabolic process"/>
    <property type="evidence" value="ECO:0007669"/>
    <property type="project" value="InterPro"/>
</dbReference>
<dbReference type="CDD" id="cd00737">
    <property type="entry name" value="lyz_endolysin_autolysin"/>
    <property type="match status" value="1"/>
</dbReference>
<dbReference type="GO" id="GO:0009253">
    <property type="term" value="P:peptidoglycan catabolic process"/>
    <property type="evidence" value="ECO:0007669"/>
    <property type="project" value="InterPro"/>
</dbReference>
<dbReference type="OrthoDB" id="5327667at2"/>
<keyword evidence="2 7" id="KW-0929">Antimicrobial</keyword>
<evidence type="ECO:0000256" key="4">
    <source>
        <dbReference type="ARBA" id="ARBA00022801"/>
    </source>
</evidence>
<dbReference type="RefSeq" id="WP_076500923.1">
    <property type="nucleotide sequence ID" value="NZ_FTOP01000007.1"/>
</dbReference>
<evidence type="ECO:0000256" key="7">
    <source>
        <dbReference type="RuleBase" id="RU003788"/>
    </source>
</evidence>
<keyword evidence="3 7" id="KW-0081">Bacteriolytic enzyme</keyword>
<evidence type="ECO:0000256" key="1">
    <source>
        <dbReference type="ARBA" id="ARBA00000632"/>
    </source>
</evidence>
<protein>
    <recommendedName>
        <fullName evidence="7">Lysozyme</fullName>
        <ecNumber evidence="7">3.2.1.17</ecNumber>
    </recommendedName>
</protein>
<dbReference type="Gene3D" id="1.10.530.40">
    <property type="match status" value="1"/>
</dbReference>
<evidence type="ECO:0000256" key="3">
    <source>
        <dbReference type="ARBA" id="ARBA00022638"/>
    </source>
</evidence>
<evidence type="ECO:0000256" key="2">
    <source>
        <dbReference type="ARBA" id="ARBA00022529"/>
    </source>
</evidence>
<dbReference type="InterPro" id="IPR023347">
    <property type="entry name" value="Lysozyme_dom_sf"/>
</dbReference>
<dbReference type="STRING" id="529505.SAMN05421761_10767"/>
<keyword evidence="4 7" id="KW-0378">Hydrolase</keyword>
<dbReference type="EC" id="3.2.1.17" evidence="7"/>
<name>A0A1N7MRD4_9BACT</name>
<dbReference type="Pfam" id="PF00959">
    <property type="entry name" value="Phage_lysozyme"/>
    <property type="match status" value="1"/>
</dbReference>
<dbReference type="GO" id="GO:0003796">
    <property type="term" value="F:lysozyme activity"/>
    <property type="evidence" value="ECO:0007669"/>
    <property type="project" value="UniProtKB-EC"/>
</dbReference>
<dbReference type="PANTHER" id="PTHR38107:SF3">
    <property type="entry name" value="LYSOZYME RRRD-RELATED"/>
    <property type="match status" value="1"/>
</dbReference>
<evidence type="ECO:0000256" key="5">
    <source>
        <dbReference type="ARBA" id="ARBA00023200"/>
    </source>
</evidence>
<keyword evidence="6 7" id="KW-0326">Glycosidase</keyword>
<dbReference type="InterPro" id="IPR002196">
    <property type="entry name" value="Glyco_hydro_24"/>
</dbReference>
<comment type="similarity">
    <text evidence="7">Belongs to the glycosyl hydrolase 24 family.</text>
</comment>
<evidence type="ECO:0000313" key="8">
    <source>
        <dbReference type="EMBL" id="SIS88687.1"/>
    </source>
</evidence>
<evidence type="ECO:0000313" key="9">
    <source>
        <dbReference type="Proteomes" id="UP000186026"/>
    </source>
</evidence>
<dbReference type="HAMAP" id="MF_04110">
    <property type="entry name" value="ENDOLYSIN_T4"/>
    <property type="match status" value="1"/>
</dbReference>
<proteinExistence type="inferred from homology"/>
<dbReference type="Proteomes" id="UP000186026">
    <property type="component" value="Unassembled WGS sequence"/>
</dbReference>
<dbReference type="GO" id="GO:0031640">
    <property type="term" value="P:killing of cells of another organism"/>
    <property type="evidence" value="ECO:0007669"/>
    <property type="project" value="UniProtKB-KW"/>
</dbReference>
<organism evidence="8 9">
    <name type="scientific">Belliella pelovolcani</name>
    <dbReference type="NCBI Taxonomy" id="529505"/>
    <lineage>
        <taxon>Bacteria</taxon>
        <taxon>Pseudomonadati</taxon>
        <taxon>Bacteroidota</taxon>
        <taxon>Cytophagia</taxon>
        <taxon>Cytophagales</taxon>
        <taxon>Cyclobacteriaceae</taxon>
        <taxon>Belliella</taxon>
    </lineage>
</organism>